<dbReference type="EMBL" id="PCGZ01000005">
    <property type="protein sequence ID" value="PKU90758.1"/>
    <property type="molecule type" value="Genomic_DNA"/>
</dbReference>
<evidence type="ECO:0000313" key="2">
    <source>
        <dbReference type="Proteomes" id="UP000233730"/>
    </source>
</evidence>
<gene>
    <name evidence="1" type="ORF">CQR46_0954</name>
</gene>
<name>A0A2N3QHP9_9BIFI</name>
<organism evidence="1 2">
    <name type="scientific">Bifidobacterium pseudolongum subsp. globosum</name>
    <dbReference type="NCBI Taxonomy" id="1690"/>
    <lineage>
        <taxon>Bacteria</taxon>
        <taxon>Bacillati</taxon>
        <taxon>Actinomycetota</taxon>
        <taxon>Actinomycetes</taxon>
        <taxon>Bifidobacteriales</taxon>
        <taxon>Bifidobacteriaceae</taxon>
        <taxon>Bifidobacterium</taxon>
    </lineage>
</organism>
<evidence type="ECO:0000313" key="1">
    <source>
        <dbReference type="EMBL" id="PKU90758.1"/>
    </source>
</evidence>
<dbReference type="AlphaFoldDB" id="A0A2N3QHP9"/>
<protein>
    <submittedName>
        <fullName evidence="1">Mobile element protein</fullName>
    </submittedName>
</protein>
<comment type="caution">
    <text evidence="1">The sequence shown here is derived from an EMBL/GenBank/DDBJ whole genome shotgun (WGS) entry which is preliminary data.</text>
</comment>
<dbReference type="Proteomes" id="UP000233730">
    <property type="component" value="Unassembled WGS sequence"/>
</dbReference>
<sequence length="180" mass="19441">MEATETATHELAPLATIDDLQTKIGGKGDDEKLKLALALASGRFRGQANNPISLTTETVTLDTQGASRITLPAAPVRDVSQVQVDGVDTAYEWSEHGVLRFDNPLPDRYRGLQVTYTHGYDPIPDDVRDVVLEQAAAIYNLLPGVMSYTVGAESRSYSTALTVGTTAQWAACVARYRIGD</sequence>
<proteinExistence type="predicted"/>
<accession>A0A2N3QHP9</accession>
<reference evidence="1 2" key="1">
    <citation type="submission" date="2017-10" db="EMBL/GenBank/DDBJ databases">
        <title>Bifidobacterium genomics.</title>
        <authorList>
            <person name="Lugli G.A."/>
            <person name="Milani C."/>
            <person name="Mancabelli L."/>
        </authorList>
    </citation>
    <scope>NUCLEOTIDE SEQUENCE [LARGE SCALE GENOMIC DNA]</scope>
    <source>
        <strain evidence="1 2">1524B</strain>
    </source>
</reference>